<reference evidence="1" key="2">
    <citation type="submission" date="2023-06" db="EMBL/GenBank/DDBJ databases">
        <authorList>
            <consortium name="Lawrence Berkeley National Laboratory"/>
            <person name="Haridas S."/>
            <person name="Hensen N."/>
            <person name="Bonometti L."/>
            <person name="Westerberg I."/>
            <person name="Brannstrom I.O."/>
            <person name="Guillou S."/>
            <person name="Cros-Aarteil S."/>
            <person name="Calhoun S."/>
            <person name="Kuo A."/>
            <person name="Mondo S."/>
            <person name="Pangilinan J."/>
            <person name="Riley R."/>
            <person name="Labutti K."/>
            <person name="Andreopoulos B."/>
            <person name="Lipzen A."/>
            <person name="Chen C."/>
            <person name="Yanf M."/>
            <person name="Daum C."/>
            <person name="Ng V."/>
            <person name="Clum A."/>
            <person name="Steindorff A."/>
            <person name="Ohm R."/>
            <person name="Martin F."/>
            <person name="Silar P."/>
            <person name="Natvig D."/>
            <person name="Lalanne C."/>
            <person name="Gautier V."/>
            <person name="Ament-Velasquez S.L."/>
            <person name="Kruys A."/>
            <person name="Hutchinson M.I."/>
            <person name="Powell A.J."/>
            <person name="Barry K."/>
            <person name="Miller A.N."/>
            <person name="Grigoriev I.V."/>
            <person name="Debuchy R."/>
            <person name="Gladieux P."/>
            <person name="Thoren M.H."/>
            <person name="Johannesson H."/>
        </authorList>
    </citation>
    <scope>NUCLEOTIDE SEQUENCE</scope>
    <source>
        <strain evidence="1">CBS 118394</strain>
    </source>
</reference>
<organism evidence="1 2">
    <name type="scientific">Apodospora peruviana</name>
    <dbReference type="NCBI Taxonomy" id="516989"/>
    <lineage>
        <taxon>Eukaryota</taxon>
        <taxon>Fungi</taxon>
        <taxon>Dikarya</taxon>
        <taxon>Ascomycota</taxon>
        <taxon>Pezizomycotina</taxon>
        <taxon>Sordariomycetes</taxon>
        <taxon>Sordariomycetidae</taxon>
        <taxon>Sordariales</taxon>
        <taxon>Lasiosphaeriaceae</taxon>
        <taxon>Apodospora</taxon>
    </lineage>
</organism>
<comment type="caution">
    <text evidence="1">The sequence shown here is derived from an EMBL/GenBank/DDBJ whole genome shotgun (WGS) entry which is preliminary data.</text>
</comment>
<dbReference type="EMBL" id="JAUEDM010000009">
    <property type="protein sequence ID" value="KAK3312266.1"/>
    <property type="molecule type" value="Genomic_DNA"/>
</dbReference>
<reference evidence="1" key="1">
    <citation type="journal article" date="2023" name="Mol. Phylogenet. Evol.">
        <title>Genome-scale phylogeny and comparative genomics of the fungal order Sordariales.</title>
        <authorList>
            <person name="Hensen N."/>
            <person name="Bonometti L."/>
            <person name="Westerberg I."/>
            <person name="Brannstrom I.O."/>
            <person name="Guillou S."/>
            <person name="Cros-Aarteil S."/>
            <person name="Calhoun S."/>
            <person name="Haridas S."/>
            <person name="Kuo A."/>
            <person name="Mondo S."/>
            <person name="Pangilinan J."/>
            <person name="Riley R."/>
            <person name="LaButti K."/>
            <person name="Andreopoulos B."/>
            <person name="Lipzen A."/>
            <person name="Chen C."/>
            <person name="Yan M."/>
            <person name="Daum C."/>
            <person name="Ng V."/>
            <person name="Clum A."/>
            <person name="Steindorff A."/>
            <person name="Ohm R.A."/>
            <person name="Martin F."/>
            <person name="Silar P."/>
            <person name="Natvig D.O."/>
            <person name="Lalanne C."/>
            <person name="Gautier V."/>
            <person name="Ament-Velasquez S.L."/>
            <person name="Kruys A."/>
            <person name="Hutchinson M.I."/>
            <person name="Powell A.J."/>
            <person name="Barry K."/>
            <person name="Miller A.N."/>
            <person name="Grigoriev I.V."/>
            <person name="Debuchy R."/>
            <person name="Gladieux P."/>
            <person name="Hiltunen Thoren M."/>
            <person name="Johannesson H."/>
        </authorList>
    </citation>
    <scope>NUCLEOTIDE SEQUENCE</scope>
    <source>
        <strain evidence="1">CBS 118394</strain>
    </source>
</reference>
<name>A0AAE0HT84_9PEZI</name>
<protein>
    <submittedName>
        <fullName evidence="1">Uncharacterized protein</fullName>
    </submittedName>
</protein>
<evidence type="ECO:0000313" key="2">
    <source>
        <dbReference type="Proteomes" id="UP001283341"/>
    </source>
</evidence>
<accession>A0AAE0HT84</accession>
<evidence type="ECO:0000313" key="1">
    <source>
        <dbReference type="EMBL" id="KAK3312266.1"/>
    </source>
</evidence>
<dbReference type="AlphaFoldDB" id="A0AAE0HT84"/>
<sequence length="133" mass="15373">MVTRSVTTSFGNDEQRRKFKLRGDTVKNDWTASQILRTTRRSCYPARGILGGSKPPKSKLSRVREIHLAKVADLPPKKQWEDAWTRKTVEPEEVQECDYCNIKMQSIGQLVRHLLKESMALELDQLCTKKLKD</sequence>
<keyword evidence="2" id="KW-1185">Reference proteome</keyword>
<gene>
    <name evidence="1" type="ORF">B0H66DRAFT_608548</name>
</gene>
<dbReference type="Proteomes" id="UP001283341">
    <property type="component" value="Unassembled WGS sequence"/>
</dbReference>
<proteinExistence type="predicted"/>